<feature type="region of interest" description="Disordered" evidence="1">
    <location>
        <begin position="1"/>
        <end position="21"/>
    </location>
</feature>
<dbReference type="InParanoid" id="A0A369JPV3"/>
<dbReference type="AlphaFoldDB" id="A0A369JPV3"/>
<proteinExistence type="predicted"/>
<organism evidence="2 3">
    <name type="scientific">Hypsizygus marmoreus</name>
    <name type="common">White beech mushroom</name>
    <name type="synonym">Agaricus marmoreus</name>
    <dbReference type="NCBI Taxonomy" id="39966"/>
    <lineage>
        <taxon>Eukaryota</taxon>
        <taxon>Fungi</taxon>
        <taxon>Dikarya</taxon>
        <taxon>Basidiomycota</taxon>
        <taxon>Agaricomycotina</taxon>
        <taxon>Agaricomycetes</taxon>
        <taxon>Agaricomycetidae</taxon>
        <taxon>Agaricales</taxon>
        <taxon>Tricholomatineae</taxon>
        <taxon>Lyophyllaceae</taxon>
        <taxon>Hypsizygus</taxon>
    </lineage>
</organism>
<dbReference type="OrthoDB" id="5378863at2759"/>
<sequence length="187" mass="20359">MASSTEPQARSGAPPPYSGPLRTVYDETHRGVWHPELSIDSLGNAANLLGYLENHSPTTDGSFSICFAGGSGVFISQALYNSIPLEHRPALDTSDAGKSVNLTIIGGTMTTVGSILFPFILTTDESEQVRLVLKVYVVPNLLMGMFWGQGQTGFKWSYQYGGFQNPNGHGPRFNFDFGRGDFHFYGI</sequence>
<gene>
    <name evidence="2" type="ORF">Hypma_009203</name>
</gene>
<dbReference type="Proteomes" id="UP000076154">
    <property type="component" value="Unassembled WGS sequence"/>
</dbReference>
<dbReference type="EMBL" id="LUEZ02000046">
    <property type="protein sequence ID" value="RDB23868.1"/>
    <property type="molecule type" value="Genomic_DNA"/>
</dbReference>
<name>A0A369JPV3_HYPMA</name>
<evidence type="ECO:0000313" key="3">
    <source>
        <dbReference type="Proteomes" id="UP000076154"/>
    </source>
</evidence>
<evidence type="ECO:0000256" key="1">
    <source>
        <dbReference type="SAM" id="MobiDB-lite"/>
    </source>
</evidence>
<reference evidence="2" key="1">
    <citation type="submission" date="2018-04" db="EMBL/GenBank/DDBJ databases">
        <title>Whole genome sequencing of Hypsizygus marmoreus.</title>
        <authorList>
            <person name="Choi I.-G."/>
            <person name="Min B."/>
            <person name="Kim J.-G."/>
            <person name="Kim S."/>
            <person name="Oh Y.-L."/>
            <person name="Kong W.-S."/>
            <person name="Park H."/>
            <person name="Jeong J."/>
            <person name="Song E.-S."/>
        </authorList>
    </citation>
    <scope>NUCLEOTIDE SEQUENCE [LARGE SCALE GENOMIC DNA]</scope>
    <source>
        <strain evidence="2">51987-8</strain>
    </source>
</reference>
<protein>
    <submittedName>
        <fullName evidence="2">Uncharacterized protein</fullName>
    </submittedName>
</protein>
<evidence type="ECO:0000313" key="2">
    <source>
        <dbReference type="EMBL" id="RDB23868.1"/>
    </source>
</evidence>
<accession>A0A369JPV3</accession>
<comment type="caution">
    <text evidence="2">The sequence shown here is derived from an EMBL/GenBank/DDBJ whole genome shotgun (WGS) entry which is preliminary data.</text>
</comment>
<keyword evidence="3" id="KW-1185">Reference proteome</keyword>